<evidence type="ECO:0000313" key="5">
    <source>
        <dbReference type="Proteomes" id="UP000789396"/>
    </source>
</evidence>
<proteinExistence type="predicted"/>
<dbReference type="PANTHER" id="PTHR46652:SF3">
    <property type="entry name" value="LEUCINE-RICH REPEAT-CONTAINING PROTEIN 9"/>
    <property type="match status" value="1"/>
</dbReference>
<keyword evidence="3" id="KW-0812">Transmembrane</keyword>
<feature type="non-terminal residue" evidence="4">
    <location>
        <position position="441"/>
    </location>
</feature>
<dbReference type="AlphaFoldDB" id="A0A9N9IT83"/>
<dbReference type="PROSITE" id="PS51450">
    <property type="entry name" value="LRR"/>
    <property type="match status" value="1"/>
</dbReference>
<organism evidence="4 5">
    <name type="scientific">Racocetra fulgida</name>
    <dbReference type="NCBI Taxonomy" id="60492"/>
    <lineage>
        <taxon>Eukaryota</taxon>
        <taxon>Fungi</taxon>
        <taxon>Fungi incertae sedis</taxon>
        <taxon>Mucoromycota</taxon>
        <taxon>Glomeromycotina</taxon>
        <taxon>Glomeromycetes</taxon>
        <taxon>Diversisporales</taxon>
        <taxon>Gigasporaceae</taxon>
        <taxon>Racocetra</taxon>
    </lineage>
</organism>
<keyword evidence="2" id="KW-0677">Repeat</keyword>
<keyword evidence="5" id="KW-1185">Reference proteome</keyword>
<accession>A0A9N9IT83</accession>
<sequence length="441" mass="50650">QEKKQKEQADREQRTQIYTAKNMLIKSSEEFEKEREDKILNLEKERIDFVATIESQKTKLNKQTQILTLQQTINRFEQEKLETVFNSPSQTITYPEAEENQIKPKEMKTAGVQTDKNLDGTQVMFLAGGVVIGLALFGLVKMVFGGKENRGISGKLIITDFPQLEKIYVRKNKLTQLRLNNCSQLTYLYCRSNKLTELIITNCPNLQIIDASINQLTNLDLSNNRQLEELNISNNQLVKLDLTNCQKTKVLYGLCKKCNQLNTSSDYLERLTGEEEFTNIEYLAEGGVSEIILKSLNNSQNITLEFLREIANINLARQFSGGSEKGGIVKCYGITQSTATKNYFMVMQYMNGANSYPYPKTDEIELSLKICQGYRPNIDELEIPQLLKDLIKKKESIEFKQQYQSIKEKYNHFSENTPYQIHPSAITTSKMINTKEITTRL</sequence>
<reference evidence="4" key="1">
    <citation type="submission" date="2021-06" db="EMBL/GenBank/DDBJ databases">
        <authorList>
            <person name="Kallberg Y."/>
            <person name="Tangrot J."/>
            <person name="Rosling A."/>
        </authorList>
    </citation>
    <scope>NUCLEOTIDE SEQUENCE</scope>
    <source>
        <strain evidence="4">IN212</strain>
    </source>
</reference>
<dbReference type="Gene3D" id="3.80.10.10">
    <property type="entry name" value="Ribonuclease Inhibitor"/>
    <property type="match status" value="1"/>
</dbReference>
<dbReference type="PANTHER" id="PTHR46652">
    <property type="entry name" value="LEUCINE-RICH REPEAT AND IQ DOMAIN-CONTAINING PROTEIN 1-RELATED"/>
    <property type="match status" value="1"/>
</dbReference>
<feature type="non-terminal residue" evidence="4">
    <location>
        <position position="1"/>
    </location>
</feature>
<evidence type="ECO:0000313" key="4">
    <source>
        <dbReference type="EMBL" id="CAG8747089.1"/>
    </source>
</evidence>
<dbReference type="InterPro" id="IPR050836">
    <property type="entry name" value="SDS22/Internalin_LRR"/>
</dbReference>
<dbReference type="Proteomes" id="UP000789396">
    <property type="component" value="Unassembled WGS sequence"/>
</dbReference>
<dbReference type="InterPro" id="IPR032675">
    <property type="entry name" value="LRR_dom_sf"/>
</dbReference>
<evidence type="ECO:0000256" key="2">
    <source>
        <dbReference type="ARBA" id="ARBA00022737"/>
    </source>
</evidence>
<keyword evidence="3" id="KW-0472">Membrane</keyword>
<evidence type="ECO:0000256" key="3">
    <source>
        <dbReference type="SAM" id="Phobius"/>
    </source>
</evidence>
<dbReference type="EMBL" id="CAJVPZ010034579">
    <property type="protein sequence ID" value="CAG8747089.1"/>
    <property type="molecule type" value="Genomic_DNA"/>
</dbReference>
<dbReference type="OrthoDB" id="2310002at2759"/>
<evidence type="ECO:0000256" key="1">
    <source>
        <dbReference type="ARBA" id="ARBA00022614"/>
    </source>
</evidence>
<dbReference type="InterPro" id="IPR001611">
    <property type="entry name" value="Leu-rich_rpt"/>
</dbReference>
<protein>
    <submittedName>
        <fullName evidence="4">12454_t:CDS:1</fullName>
    </submittedName>
</protein>
<gene>
    <name evidence="4" type="ORF">RFULGI_LOCUS13314</name>
</gene>
<keyword evidence="1" id="KW-0433">Leucine-rich repeat</keyword>
<feature type="transmembrane region" description="Helical" evidence="3">
    <location>
        <begin position="123"/>
        <end position="144"/>
    </location>
</feature>
<comment type="caution">
    <text evidence="4">The sequence shown here is derived from an EMBL/GenBank/DDBJ whole genome shotgun (WGS) entry which is preliminary data.</text>
</comment>
<keyword evidence="3" id="KW-1133">Transmembrane helix</keyword>
<dbReference type="SUPFAM" id="SSF52058">
    <property type="entry name" value="L domain-like"/>
    <property type="match status" value="1"/>
</dbReference>
<name>A0A9N9IT83_9GLOM</name>